<evidence type="ECO:0000313" key="1">
    <source>
        <dbReference type="EMBL" id="KKM67211.1"/>
    </source>
</evidence>
<dbReference type="InterPro" id="IPR027417">
    <property type="entry name" value="P-loop_NTPase"/>
</dbReference>
<dbReference type="SUPFAM" id="SSF52540">
    <property type="entry name" value="P-loop containing nucleoside triphosphate hydrolases"/>
    <property type="match status" value="1"/>
</dbReference>
<reference evidence="1" key="1">
    <citation type="journal article" date="2015" name="Nature">
        <title>Complex archaea that bridge the gap between prokaryotes and eukaryotes.</title>
        <authorList>
            <person name="Spang A."/>
            <person name="Saw J.H."/>
            <person name="Jorgensen S.L."/>
            <person name="Zaremba-Niedzwiedzka K."/>
            <person name="Martijn J."/>
            <person name="Lind A.E."/>
            <person name="van Eijk R."/>
            <person name="Schleper C."/>
            <person name="Guy L."/>
            <person name="Ettema T.J."/>
        </authorList>
    </citation>
    <scope>NUCLEOTIDE SEQUENCE</scope>
</reference>
<accession>A0A0F9JXM5</accession>
<comment type="caution">
    <text evidence="1">The sequence shown here is derived from an EMBL/GenBank/DDBJ whole genome shotgun (WGS) entry which is preliminary data.</text>
</comment>
<name>A0A0F9JXM5_9ZZZZ</name>
<evidence type="ECO:0008006" key="2">
    <source>
        <dbReference type="Google" id="ProtNLM"/>
    </source>
</evidence>
<dbReference type="EMBL" id="LAZR01010386">
    <property type="protein sequence ID" value="KKM67211.1"/>
    <property type="molecule type" value="Genomic_DNA"/>
</dbReference>
<protein>
    <recommendedName>
        <fullName evidence="2">Sulfotransferase domain-containing protein</fullName>
    </recommendedName>
</protein>
<gene>
    <name evidence="1" type="ORF">LCGC14_1473430</name>
</gene>
<organism evidence="1">
    <name type="scientific">marine sediment metagenome</name>
    <dbReference type="NCBI Taxonomy" id="412755"/>
    <lineage>
        <taxon>unclassified sequences</taxon>
        <taxon>metagenomes</taxon>
        <taxon>ecological metagenomes</taxon>
    </lineage>
</organism>
<proteinExistence type="predicted"/>
<dbReference type="AlphaFoldDB" id="A0A0F9JXM5"/>
<sequence>MISQIKYVVVSTPRSATGWTSQVLCAMGLKCGHERHFTHDKQSYESKLESDYMWGDSSWMAAPFIGDLPRGTMVLHQVREPCATIASLVGLRHFDHWDRALDEYHIFMRAHLPHELPDGLNAIQRAAHFWLTWNEMIEATLASRPDLEWIRYRIETPTIVELLCGWLTDHEPSRKLLAKGMAVPTDFNRRRGLTKPDVTMDLLPTRVADLARRYGYG</sequence>